<feature type="signal peptide" evidence="2">
    <location>
        <begin position="1"/>
        <end position="20"/>
    </location>
</feature>
<feature type="region of interest" description="Disordered" evidence="1">
    <location>
        <begin position="356"/>
        <end position="395"/>
    </location>
</feature>
<dbReference type="EMBL" id="JRES01001349">
    <property type="protein sequence ID" value="KNC23476.1"/>
    <property type="molecule type" value="Genomic_DNA"/>
</dbReference>
<name>A0A0L0BTY8_LUCCU</name>
<accession>A0A0L0BTY8</accession>
<dbReference type="PANTHER" id="PTHR38572:SF1">
    <property type="entry name" value="BCDNA.GH07269-RELATED"/>
    <property type="match status" value="1"/>
</dbReference>
<dbReference type="Pfam" id="PF16072">
    <property type="entry name" value="DUF4813"/>
    <property type="match status" value="1"/>
</dbReference>
<dbReference type="InterPro" id="IPR032086">
    <property type="entry name" value="DUF4813"/>
</dbReference>
<dbReference type="STRING" id="7375.A0A0L0BTY8"/>
<comment type="caution">
    <text evidence="3">The sequence shown here is derived from an EMBL/GenBank/DDBJ whole genome shotgun (WGS) entry which is preliminary data.</text>
</comment>
<keyword evidence="4" id="KW-1185">Reference proteome</keyword>
<dbReference type="PANTHER" id="PTHR38572">
    <property type="entry name" value="BCDNA.GH07269-RELATED"/>
    <property type="match status" value="1"/>
</dbReference>
<dbReference type="Proteomes" id="UP000037069">
    <property type="component" value="Unassembled WGS sequence"/>
</dbReference>
<sequence>MSTAPRKLVLVLVVCGLVIAAPICEAKRALGGSNRKSSGGGYTTRRQPTSVTKPSYNTNSGSSSSNSHADAAKLSYPNYNSQPNRPASAGAPATNSQPIGWNVPNQGHAGPPPAYSASNVPGGAKTNMHEAPPVYQKPNYGAAPPSYNQATGTNYGAPQYHQPGALPAGATYHNPNNLPPGATYYNNPSHVPGGYPAGGSYPAAGYGGGYHAPAGSNYYQSPQNLPQGATYLPAGNALPPGAVLYSSPPQQSSSGLGFGSGLAAGAIGGAILGHVLTPTQTRVVEQAPAAAAAGGSADGGHDRIIIINNGQVMNATTDANGVTVINTGETPAPGATVAAGETPAPLAPMAPVPAADVPQNATNPGETPAAVAPVPVPAAAGADGSPAAPANPEQPPAGGIICVPVRVNQTDPNDATKMVEVEQIACYPAPPPPPAEPQVAAEAVKPAEAAVAPAPAEGSAPLAPMQPITAGSSSQQLQQESTLIGDQTIKSADNAVGPKEKGSLAILMCFLLSYLVAY</sequence>
<keyword evidence="2" id="KW-0732">Signal</keyword>
<gene>
    <name evidence="3" type="ORF">FF38_04780</name>
</gene>
<feature type="compositionally biased region" description="Low complexity" evidence="1">
    <location>
        <begin position="364"/>
        <end position="391"/>
    </location>
</feature>
<organism evidence="3 4">
    <name type="scientific">Lucilia cuprina</name>
    <name type="common">Green bottle fly</name>
    <name type="synonym">Australian sheep blowfly</name>
    <dbReference type="NCBI Taxonomy" id="7375"/>
    <lineage>
        <taxon>Eukaryota</taxon>
        <taxon>Metazoa</taxon>
        <taxon>Ecdysozoa</taxon>
        <taxon>Arthropoda</taxon>
        <taxon>Hexapoda</taxon>
        <taxon>Insecta</taxon>
        <taxon>Pterygota</taxon>
        <taxon>Neoptera</taxon>
        <taxon>Endopterygota</taxon>
        <taxon>Diptera</taxon>
        <taxon>Brachycera</taxon>
        <taxon>Muscomorpha</taxon>
        <taxon>Oestroidea</taxon>
        <taxon>Calliphoridae</taxon>
        <taxon>Luciliinae</taxon>
        <taxon>Lucilia</taxon>
    </lineage>
</organism>
<feature type="region of interest" description="Disordered" evidence="1">
    <location>
        <begin position="30"/>
        <end position="144"/>
    </location>
</feature>
<feature type="chain" id="PRO_5005535198" evidence="2">
    <location>
        <begin position="21"/>
        <end position="518"/>
    </location>
</feature>
<reference evidence="3 4" key="1">
    <citation type="journal article" date="2015" name="Nat. Commun.">
        <title>Lucilia cuprina genome unlocks parasitic fly biology to underpin future interventions.</title>
        <authorList>
            <person name="Anstead C.A."/>
            <person name="Korhonen P.K."/>
            <person name="Young N.D."/>
            <person name="Hall R.S."/>
            <person name="Jex A.R."/>
            <person name="Murali S.C."/>
            <person name="Hughes D.S."/>
            <person name="Lee S.F."/>
            <person name="Perry T."/>
            <person name="Stroehlein A.J."/>
            <person name="Ansell B.R."/>
            <person name="Breugelmans B."/>
            <person name="Hofmann A."/>
            <person name="Qu J."/>
            <person name="Dugan S."/>
            <person name="Lee S.L."/>
            <person name="Chao H."/>
            <person name="Dinh H."/>
            <person name="Han Y."/>
            <person name="Doddapaneni H.V."/>
            <person name="Worley K.C."/>
            <person name="Muzny D.M."/>
            <person name="Ioannidis P."/>
            <person name="Waterhouse R.M."/>
            <person name="Zdobnov E.M."/>
            <person name="James P.J."/>
            <person name="Bagnall N.H."/>
            <person name="Kotze A.C."/>
            <person name="Gibbs R.A."/>
            <person name="Richards S."/>
            <person name="Batterham P."/>
            <person name="Gasser R.B."/>
        </authorList>
    </citation>
    <scope>NUCLEOTIDE SEQUENCE [LARGE SCALE GENOMIC DNA]</scope>
    <source>
        <strain evidence="3 4">LS</strain>
        <tissue evidence="3">Full body</tissue>
    </source>
</reference>
<proteinExistence type="predicted"/>
<dbReference type="OMA" id="ITATQNH"/>
<evidence type="ECO:0000313" key="3">
    <source>
        <dbReference type="EMBL" id="KNC23476.1"/>
    </source>
</evidence>
<dbReference type="AlphaFoldDB" id="A0A0L0BTY8"/>
<feature type="compositionally biased region" description="Low complexity" evidence="1">
    <location>
        <begin position="55"/>
        <end position="67"/>
    </location>
</feature>
<evidence type="ECO:0000256" key="2">
    <source>
        <dbReference type="SAM" id="SignalP"/>
    </source>
</evidence>
<evidence type="ECO:0000313" key="4">
    <source>
        <dbReference type="Proteomes" id="UP000037069"/>
    </source>
</evidence>
<feature type="compositionally biased region" description="Polar residues" evidence="1">
    <location>
        <begin position="93"/>
        <end position="105"/>
    </location>
</feature>
<evidence type="ECO:0000256" key="1">
    <source>
        <dbReference type="SAM" id="MobiDB-lite"/>
    </source>
</evidence>
<feature type="compositionally biased region" description="Polar residues" evidence="1">
    <location>
        <begin position="44"/>
        <end position="54"/>
    </location>
</feature>
<protein>
    <submittedName>
        <fullName evidence="3">Uncharacterized protein</fullName>
    </submittedName>
</protein>
<dbReference type="OrthoDB" id="8058339at2759"/>